<keyword evidence="2 6" id="KW-0489">Methyltransferase</keyword>
<dbReference type="GO" id="GO:0009307">
    <property type="term" value="P:DNA restriction-modification system"/>
    <property type="evidence" value="ECO:0007669"/>
    <property type="project" value="UniProtKB-KW"/>
</dbReference>
<evidence type="ECO:0000256" key="7">
    <source>
        <dbReference type="RuleBase" id="RU000416"/>
    </source>
</evidence>
<feature type="active site" evidence="6">
    <location>
        <position position="85"/>
    </location>
</feature>
<dbReference type="PANTHER" id="PTHR46098:SF1">
    <property type="entry name" value="TRNA (CYTOSINE(38)-C(5))-METHYLTRANSFERASE"/>
    <property type="match status" value="1"/>
</dbReference>
<dbReference type="InterPro" id="IPR050750">
    <property type="entry name" value="C5-MTase"/>
</dbReference>
<dbReference type="EMBL" id="JAAGPU010000017">
    <property type="protein sequence ID" value="NEU05177.1"/>
    <property type="molecule type" value="Genomic_DNA"/>
</dbReference>
<sequence>MDYTICELFAGVGGFRVGFEKSSPEWKTVWANQWEPSKKVQHAFECYKKHFQNAGGVNEFSNKDVAEVPTENIPEHTLLVGGFPCQDYSVASTGAKGIQGKKGVLWWEIERILEAKRPPFVLLENVDRLLKSPSKQRGRDFGIIISCFAKLGYSVEWRVINAAEYGFQQRRRRTFIFAVHNTTKYYSKLENKNVYEEIQNSGFFSSIFNVETFNEESIKSIDLKEKYNLDIVEVSDKFKFEFKNSGICKNGVIYTVETKPCNILTEKQITLKDILEIKVDEKYILSENDLEKWSYMKGPKAIERTSKEGHKYVFREGAIAFPDPIDRPARTMLTSEASKNRSTHVVSDIETGKLRLLTPLECERINGFPDNWTNTGMTHSFRYFCMGNALVVNLIEHMGRKLHEIIKLES</sequence>
<dbReference type="SUPFAM" id="SSF53335">
    <property type="entry name" value="S-adenosyl-L-methionine-dependent methyltransferases"/>
    <property type="match status" value="1"/>
</dbReference>
<accession>A0A6M0H3R6</accession>
<evidence type="ECO:0000256" key="2">
    <source>
        <dbReference type="ARBA" id="ARBA00022603"/>
    </source>
</evidence>
<evidence type="ECO:0000256" key="1">
    <source>
        <dbReference type="ARBA" id="ARBA00011975"/>
    </source>
</evidence>
<gene>
    <name evidence="8" type="primary">dcm</name>
    <name evidence="8" type="ORF">G3M99_09990</name>
</gene>
<evidence type="ECO:0000256" key="3">
    <source>
        <dbReference type="ARBA" id="ARBA00022679"/>
    </source>
</evidence>
<evidence type="ECO:0000313" key="9">
    <source>
        <dbReference type="Proteomes" id="UP000481872"/>
    </source>
</evidence>
<dbReference type="PROSITE" id="PS51679">
    <property type="entry name" value="SAM_MT_C5"/>
    <property type="match status" value="1"/>
</dbReference>
<protein>
    <recommendedName>
        <fullName evidence="1">DNA (cytosine-5-)-methyltransferase</fullName>
        <ecNumber evidence="1">2.1.1.37</ecNumber>
    </recommendedName>
</protein>
<dbReference type="AlphaFoldDB" id="A0A6M0H3R6"/>
<keyword evidence="5" id="KW-0680">Restriction system</keyword>
<evidence type="ECO:0000256" key="4">
    <source>
        <dbReference type="ARBA" id="ARBA00022691"/>
    </source>
</evidence>
<dbReference type="RefSeq" id="WP_199870056.1">
    <property type="nucleotide sequence ID" value="NZ_JAAGPU010000017.1"/>
</dbReference>
<dbReference type="PRINTS" id="PR00105">
    <property type="entry name" value="C5METTRFRASE"/>
</dbReference>
<keyword evidence="9" id="KW-1185">Reference proteome</keyword>
<dbReference type="PANTHER" id="PTHR46098">
    <property type="entry name" value="TRNA (CYTOSINE(38)-C(5))-METHYLTRANSFERASE"/>
    <property type="match status" value="1"/>
</dbReference>
<organism evidence="8 9">
    <name type="scientific">Clostridium senegalense</name>
    <dbReference type="NCBI Taxonomy" id="1465809"/>
    <lineage>
        <taxon>Bacteria</taxon>
        <taxon>Bacillati</taxon>
        <taxon>Bacillota</taxon>
        <taxon>Clostridia</taxon>
        <taxon>Eubacteriales</taxon>
        <taxon>Clostridiaceae</taxon>
        <taxon>Clostridium</taxon>
    </lineage>
</organism>
<dbReference type="GO" id="GO:0032259">
    <property type="term" value="P:methylation"/>
    <property type="evidence" value="ECO:0007669"/>
    <property type="project" value="UniProtKB-KW"/>
</dbReference>
<dbReference type="NCBIfam" id="TIGR00675">
    <property type="entry name" value="dcm"/>
    <property type="match status" value="1"/>
</dbReference>
<dbReference type="Gene3D" id="3.90.120.30">
    <property type="match status" value="1"/>
</dbReference>
<keyword evidence="4 6" id="KW-0949">S-adenosyl-L-methionine</keyword>
<keyword evidence="3 6" id="KW-0808">Transferase</keyword>
<dbReference type="InterPro" id="IPR001525">
    <property type="entry name" value="C5_MeTfrase"/>
</dbReference>
<dbReference type="Gene3D" id="3.40.50.150">
    <property type="entry name" value="Vaccinia Virus protein VP39"/>
    <property type="match status" value="1"/>
</dbReference>
<dbReference type="Pfam" id="PF00145">
    <property type="entry name" value="DNA_methylase"/>
    <property type="match status" value="1"/>
</dbReference>
<evidence type="ECO:0000256" key="6">
    <source>
        <dbReference type="PROSITE-ProRule" id="PRU01016"/>
    </source>
</evidence>
<dbReference type="EC" id="2.1.1.37" evidence="1"/>
<reference evidence="8 9" key="1">
    <citation type="submission" date="2020-02" db="EMBL/GenBank/DDBJ databases">
        <title>Genome assembly of a novel Clostridium senegalense strain.</title>
        <authorList>
            <person name="Gupta T.B."/>
            <person name="Jauregui R."/>
            <person name="Maclean P."/>
            <person name="Nawarathana A."/>
            <person name="Brightwell G."/>
        </authorList>
    </citation>
    <scope>NUCLEOTIDE SEQUENCE [LARGE SCALE GENOMIC DNA]</scope>
    <source>
        <strain evidence="8 9">AGRFS4</strain>
    </source>
</reference>
<proteinExistence type="inferred from homology"/>
<evidence type="ECO:0000256" key="5">
    <source>
        <dbReference type="ARBA" id="ARBA00022747"/>
    </source>
</evidence>
<dbReference type="GO" id="GO:0003886">
    <property type="term" value="F:DNA (cytosine-5-)-methyltransferase activity"/>
    <property type="evidence" value="ECO:0007669"/>
    <property type="project" value="UniProtKB-EC"/>
</dbReference>
<dbReference type="InterPro" id="IPR029063">
    <property type="entry name" value="SAM-dependent_MTases_sf"/>
</dbReference>
<evidence type="ECO:0000313" key="8">
    <source>
        <dbReference type="EMBL" id="NEU05177.1"/>
    </source>
</evidence>
<dbReference type="PROSITE" id="PS00095">
    <property type="entry name" value="C5_MTASE_2"/>
    <property type="match status" value="1"/>
</dbReference>
<dbReference type="Proteomes" id="UP000481872">
    <property type="component" value="Unassembled WGS sequence"/>
</dbReference>
<comment type="caution">
    <text evidence="8">The sequence shown here is derived from an EMBL/GenBank/DDBJ whole genome shotgun (WGS) entry which is preliminary data.</text>
</comment>
<comment type="similarity">
    <text evidence="6 7">Belongs to the class I-like SAM-binding methyltransferase superfamily. C5-methyltransferase family.</text>
</comment>
<name>A0A6M0H3R6_9CLOT</name>
<dbReference type="InterPro" id="IPR031303">
    <property type="entry name" value="C5_meth_CS"/>
</dbReference>